<keyword evidence="5" id="KW-0804">Transcription</keyword>
<dbReference type="CDD" id="cd06171">
    <property type="entry name" value="Sigma70_r4"/>
    <property type="match status" value="1"/>
</dbReference>
<feature type="domain" description="RNA polymerase sigma factor 70 region 4 type 2" evidence="7">
    <location>
        <begin position="104"/>
        <end position="156"/>
    </location>
</feature>
<dbReference type="InterPro" id="IPR014284">
    <property type="entry name" value="RNA_pol_sigma-70_dom"/>
</dbReference>
<evidence type="ECO:0000256" key="4">
    <source>
        <dbReference type="ARBA" id="ARBA00023125"/>
    </source>
</evidence>
<keyword evidence="9" id="KW-1185">Reference proteome</keyword>
<dbReference type="EMBL" id="BAAALG010000017">
    <property type="protein sequence ID" value="GAA1114491.1"/>
    <property type="molecule type" value="Genomic_DNA"/>
</dbReference>
<dbReference type="InterPro" id="IPR013324">
    <property type="entry name" value="RNA_pol_sigma_r3/r4-like"/>
</dbReference>
<keyword evidence="2" id="KW-0805">Transcription regulation</keyword>
<dbReference type="PANTHER" id="PTHR43133:SF50">
    <property type="entry name" value="ECF RNA POLYMERASE SIGMA FACTOR SIGM"/>
    <property type="match status" value="1"/>
</dbReference>
<keyword evidence="3" id="KW-0731">Sigma factor</keyword>
<proteinExistence type="inferred from homology"/>
<dbReference type="Gene3D" id="1.10.10.10">
    <property type="entry name" value="Winged helix-like DNA-binding domain superfamily/Winged helix DNA-binding domain"/>
    <property type="match status" value="1"/>
</dbReference>
<dbReference type="InterPro" id="IPR013249">
    <property type="entry name" value="RNA_pol_sigma70_r4_t2"/>
</dbReference>
<accession>A0ABP4ELC8</accession>
<dbReference type="InterPro" id="IPR013325">
    <property type="entry name" value="RNA_pol_sigma_r2"/>
</dbReference>
<reference evidence="9" key="1">
    <citation type="journal article" date="2019" name="Int. J. Syst. Evol. Microbiol.">
        <title>The Global Catalogue of Microorganisms (GCM) 10K type strain sequencing project: providing services to taxonomists for standard genome sequencing and annotation.</title>
        <authorList>
            <consortium name="The Broad Institute Genomics Platform"/>
            <consortium name="The Broad Institute Genome Sequencing Center for Infectious Disease"/>
            <person name="Wu L."/>
            <person name="Ma J."/>
        </authorList>
    </citation>
    <scope>NUCLEOTIDE SEQUENCE [LARGE SCALE GENOMIC DNA]</scope>
    <source>
        <strain evidence="9">JCM 13008</strain>
    </source>
</reference>
<dbReference type="InterPro" id="IPR014325">
    <property type="entry name" value="RNA_pol_sigma-E_actinobac"/>
</dbReference>
<dbReference type="SUPFAM" id="SSF88659">
    <property type="entry name" value="Sigma3 and sigma4 domains of RNA polymerase sigma factors"/>
    <property type="match status" value="1"/>
</dbReference>
<dbReference type="NCBIfam" id="TIGR02983">
    <property type="entry name" value="SigE-fam_strep"/>
    <property type="match status" value="1"/>
</dbReference>
<evidence type="ECO:0000259" key="6">
    <source>
        <dbReference type="Pfam" id="PF04542"/>
    </source>
</evidence>
<protein>
    <submittedName>
        <fullName evidence="8">SigE family RNA polymerase sigma factor</fullName>
    </submittedName>
</protein>
<dbReference type="NCBIfam" id="TIGR02937">
    <property type="entry name" value="sigma70-ECF"/>
    <property type="match status" value="1"/>
</dbReference>
<dbReference type="Gene3D" id="1.10.1740.10">
    <property type="match status" value="1"/>
</dbReference>
<feature type="domain" description="RNA polymerase sigma-70 region 2" evidence="6">
    <location>
        <begin position="19"/>
        <end position="79"/>
    </location>
</feature>
<dbReference type="InterPro" id="IPR039425">
    <property type="entry name" value="RNA_pol_sigma-70-like"/>
</dbReference>
<evidence type="ECO:0000256" key="3">
    <source>
        <dbReference type="ARBA" id="ARBA00023082"/>
    </source>
</evidence>
<evidence type="ECO:0000256" key="5">
    <source>
        <dbReference type="ARBA" id="ARBA00023163"/>
    </source>
</evidence>
<dbReference type="RefSeq" id="WP_343996816.1">
    <property type="nucleotide sequence ID" value="NZ_BAAALG010000017.1"/>
</dbReference>
<gene>
    <name evidence="8" type="ORF">GCM10009668_41270</name>
</gene>
<evidence type="ECO:0000313" key="9">
    <source>
        <dbReference type="Proteomes" id="UP001501581"/>
    </source>
</evidence>
<comment type="caution">
    <text evidence="8">The sequence shown here is derived from an EMBL/GenBank/DDBJ whole genome shotgun (WGS) entry which is preliminary data.</text>
</comment>
<dbReference type="Proteomes" id="UP001501581">
    <property type="component" value="Unassembled WGS sequence"/>
</dbReference>
<dbReference type="SUPFAM" id="SSF88946">
    <property type="entry name" value="Sigma2 domain of RNA polymerase sigma factors"/>
    <property type="match status" value="1"/>
</dbReference>
<evidence type="ECO:0000313" key="8">
    <source>
        <dbReference type="EMBL" id="GAA1114491.1"/>
    </source>
</evidence>
<keyword evidence="4" id="KW-0238">DNA-binding</keyword>
<dbReference type="Pfam" id="PF04542">
    <property type="entry name" value="Sigma70_r2"/>
    <property type="match status" value="1"/>
</dbReference>
<sequence length="175" mass="19376">MARRDDAAFAEFVTARFGALHRSAYLIVADEQLAQDLVQEALTKTYVALPRLREPGNLEAYARRVVATTAFTWFRRKGWNNETATATLPDVVAPGAVDDVAQRDWLWQALRELPIRQRTAIVLRYYEDLTEAQTAHAMGCATGTVKSQVSAGLRTLRKRLGDDVALVAELEGASA</sequence>
<evidence type="ECO:0000256" key="2">
    <source>
        <dbReference type="ARBA" id="ARBA00023015"/>
    </source>
</evidence>
<dbReference type="Pfam" id="PF08281">
    <property type="entry name" value="Sigma70_r4_2"/>
    <property type="match status" value="1"/>
</dbReference>
<comment type="similarity">
    <text evidence="1">Belongs to the sigma-70 factor family. ECF subfamily.</text>
</comment>
<dbReference type="InterPro" id="IPR007627">
    <property type="entry name" value="RNA_pol_sigma70_r2"/>
</dbReference>
<name>A0ABP4ELC8_9ACTN</name>
<dbReference type="InterPro" id="IPR036388">
    <property type="entry name" value="WH-like_DNA-bd_sf"/>
</dbReference>
<evidence type="ECO:0000259" key="7">
    <source>
        <dbReference type="Pfam" id="PF08281"/>
    </source>
</evidence>
<organism evidence="8 9">
    <name type="scientific">Nocardioides dubius</name>
    <dbReference type="NCBI Taxonomy" id="317019"/>
    <lineage>
        <taxon>Bacteria</taxon>
        <taxon>Bacillati</taxon>
        <taxon>Actinomycetota</taxon>
        <taxon>Actinomycetes</taxon>
        <taxon>Propionibacteriales</taxon>
        <taxon>Nocardioidaceae</taxon>
        <taxon>Nocardioides</taxon>
    </lineage>
</organism>
<evidence type="ECO:0000256" key="1">
    <source>
        <dbReference type="ARBA" id="ARBA00010641"/>
    </source>
</evidence>
<dbReference type="PANTHER" id="PTHR43133">
    <property type="entry name" value="RNA POLYMERASE ECF-TYPE SIGMA FACTO"/>
    <property type="match status" value="1"/>
</dbReference>